<dbReference type="Proteomes" id="UP000003344">
    <property type="component" value="Unassembled WGS sequence"/>
</dbReference>
<gene>
    <name evidence="1" type="ORF">NEIMUCOT_04618</name>
</gene>
<comment type="caution">
    <text evidence="1">The sequence shown here is derived from an EMBL/GenBank/DDBJ whole genome shotgun (WGS) entry which is preliminary data.</text>
</comment>
<dbReference type="EMBL" id="ACDX02000005">
    <property type="protein sequence ID" value="EFC88956.1"/>
    <property type="molecule type" value="Genomic_DNA"/>
</dbReference>
<proteinExistence type="predicted"/>
<dbReference type="STRING" id="546266.NEIMUCOT_04618"/>
<dbReference type="AlphaFoldDB" id="D2ZVH5"/>
<evidence type="ECO:0000313" key="1">
    <source>
        <dbReference type="EMBL" id="EFC88956.1"/>
    </source>
</evidence>
<reference evidence="1 2" key="1">
    <citation type="submission" date="2009-10" db="EMBL/GenBank/DDBJ databases">
        <authorList>
            <person name="Weinstock G."/>
            <person name="Sodergren E."/>
            <person name="Clifton S."/>
            <person name="Fulton L."/>
            <person name="Fulton B."/>
            <person name="Courtney L."/>
            <person name="Fronick C."/>
            <person name="Harrison M."/>
            <person name="Strong C."/>
            <person name="Farmer C."/>
            <person name="Delahaunty K."/>
            <person name="Markovic C."/>
            <person name="Hall O."/>
            <person name="Minx P."/>
            <person name="Tomlinson C."/>
            <person name="Mitreva M."/>
            <person name="Nelson J."/>
            <person name="Hou S."/>
            <person name="Wollam A."/>
            <person name="Pepin K.H."/>
            <person name="Johnson M."/>
            <person name="Bhonagiri V."/>
            <person name="Nash W.E."/>
            <person name="Warren W."/>
            <person name="Chinwalla A."/>
            <person name="Mardis E.R."/>
            <person name="Wilson R.K."/>
        </authorList>
    </citation>
    <scope>NUCLEOTIDE SEQUENCE [LARGE SCALE GENOMIC DNA]</scope>
    <source>
        <strain evidence="2">ATCC 25996 / DSM 4631 / NCTC 10774 / M26</strain>
    </source>
</reference>
<organism evidence="1 2">
    <name type="scientific">Neisseria mucosa (strain ATCC 25996 / DSM 4631 / NCTC 10774 / M26)</name>
    <dbReference type="NCBI Taxonomy" id="546266"/>
    <lineage>
        <taxon>Bacteria</taxon>
        <taxon>Pseudomonadati</taxon>
        <taxon>Pseudomonadota</taxon>
        <taxon>Betaproteobacteria</taxon>
        <taxon>Neisseriales</taxon>
        <taxon>Neisseriaceae</taxon>
        <taxon>Neisseria</taxon>
    </lineage>
</organism>
<protein>
    <submittedName>
        <fullName evidence="1">Uncharacterized protein</fullName>
    </submittedName>
</protein>
<sequence>MLLIMPYFNSKGRLKRVSDDLLLFFALFGVYQAGGGIRGNETIVD</sequence>
<name>D2ZVH5_NEIM2</name>
<evidence type="ECO:0000313" key="2">
    <source>
        <dbReference type="Proteomes" id="UP000003344"/>
    </source>
</evidence>
<accession>D2ZVH5</accession>